<dbReference type="EMBL" id="CP099490">
    <property type="protein sequence ID" value="USQ74889.1"/>
    <property type="molecule type" value="Genomic_DNA"/>
</dbReference>
<dbReference type="RefSeq" id="WP_252618961.1">
    <property type="nucleotide sequence ID" value="NZ_CP099490.1"/>
</dbReference>
<proteinExistence type="predicted"/>
<gene>
    <name evidence="1" type="ORF">NF557_09455</name>
</gene>
<reference evidence="1" key="1">
    <citation type="submission" date="2022-06" db="EMBL/GenBank/DDBJ databases">
        <title>Ornithinimicrobium JY.X270.</title>
        <authorList>
            <person name="Huang Y."/>
        </authorList>
    </citation>
    <scope>NUCLEOTIDE SEQUENCE</scope>
    <source>
        <strain evidence="1">JY.X270</strain>
    </source>
</reference>
<sequence>MADLPASVRVALWSTAALAGGLDLKEVPHRAMPDLDHVEGLLPQLSLWRDLGERLVLVALPRPGDLTSMPSGPAALVAAATEAEELVYVTGLGGALVPDIREFGPEGDQGWEARWTAYDADPVPQHVVQQLSLPDVELQLRREIGALTSELGNAPGQPLSGHGLENAVREGLDTDWGLPDNLPPRAVRVVELAGAITGLAAAGLDHRLHSVDSSSTLQREQILRRLHDHASHALVAAVNVAALHLAGWR</sequence>
<protein>
    <submittedName>
        <fullName evidence="1">Uncharacterized protein</fullName>
    </submittedName>
</protein>
<evidence type="ECO:0000313" key="2">
    <source>
        <dbReference type="Proteomes" id="UP001056535"/>
    </source>
</evidence>
<accession>A0ABY4YDT2</accession>
<evidence type="ECO:0000313" key="1">
    <source>
        <dbReference type="EMBL" id="USQ74889.1"/>
    </source>
</evidence>
<keyword evidence="2" id="KW-1185">Reference proteome</keyword>
<name>A0ABY4YDT2_9MICO</name>
<dbReference type="Proteomes" id="UP001056535">
    <property type="component" value="Chromosome"/>
</dbReference>
<organism evidence="1 2">
    <name type="scientific">Ornithinimicrobium cryptoxanthini</name>
    <dbReference type="NCBI Taxonomy" id="2934161"/>
    <lineage>
        <taxon>Bacteria</taxon>
        <taxon>Bacillati</taxon>
        <taxon>Actinomycetota</taxon>
        <taxon>Actinomycetes</taxon>
        <taxon>Micrococcales</taxon>
        <taxon>Ornithinimicrobiaceae</taxon>
        <taxon>Ornithinimicrobium</taxon>
    </lineage>
</organism>